<dbReference type="EMBL" id="CP042476">
    <property type="protein sequence ID" value="QED37228.1"/>
    <property type="molecule type" value="Genomic_DNA"/>
</dbReference>
<dbReference type="InterPro" id="IPR025348">
    <property type="entry name" value="DUF4252"/>
</dbReference>
<dbReference type="Pfam" id="PF14060">
    <property type="entry name" value="DUF4252"/>
    <property type="match status" value="1"/>
</dbReference>
<keyword evidence="2" id="KW-1185">Reference proteome</keyword>
<dbReference type="AlphaFoldDB" id="A0A5B8YJF3"/>
<dbReference type="RefSeq" id="WP_146831938.1">
    <property type="nucleotide sequence ID" value="NZ_CP042476.1"/>
</dbReference>
<organism evidence="1 2">
    <name type="scientific">Antarcticibacterium arcticum</name>
    <dbReference type="NCBI Taxonomy" id="2585771"/>
    <lineage>
        <taxon>Bacteria</taxon>
        <taxon>Pseudomonadati</taxon>
        <taxon>Bacteroidota</taxon>
        <taxon>Flavobacteriia</taxon>
        <taxon>Flavobacteriales</taxon>
        <taxon>Flavobacteriaceae</taxon>
        <taxon>Antarcticibacterium</taxon>
    </lineage>
</organism>
<dbReference type="PROSITE" id="PS51257">
    <property type="entry name" value="PROKAR_LIPOPROTEIN"/>
    <property type="match status" value="1"/>
</dbReference>
<sequence>MRFLKFLSVVILGIGITACNGEQSLQEYYVENQNNKDFVAIDIPASMLTNMGSLDDAQRRTLETVKKVNVLAIPKKAENIEKIENEKLNVANILKDEKYQLLMRYGSGDTRVEIYFTGEEEAVNEIILYGFDENRGMGLARVLGDEMNPGDILALVKSMEKGDIDLSGFSGLNGLFAERVQ</sequence>
<gene>
    <name evidence="1" type="ORF">FK178_05665</name>
</gene>
<evidence type="ECO:0000313" key="2">
    <source>
        <dbReference type="Proteomes" id="UP000321954"/>
    </source>
</evidence>
<dbReference type="Proteomes" id="UP000321954">
    <property type="component" value="Chromosome"/>
</dbReference>
<name>A0A5B8YJF3_9FLAO</name>
<reference evidence="1 2" key="1">
    <citation type="submission" date="2019-08" db="EMBL/GenBank/DDBJ databases">
        <title>Antarcticibacterium arcticum sp. nov., a bacterium isolated from marine sediment of the Canadian Beaufort Sea.</title>
        <authorList>
            <person name="Lee Y.M."/>
            <person name="Baek K."/>
            <person name="Lee D.-H."/>
            <person name="Shin S.C."/>
            <person name="Jin Y.K."/>
            <person name="Park Y."/>
        </authorList>
    </citation>
    <scope>NUCLEOTIDE SEQUENCE [LARGE SCALE GENOMIC DNA]</scope>
    <source>
        <strain evidence="1 2">PAMC 28998</strain>
    </source>
</reference>
<dbReference type="KEGG" id="anp:FK178_05665"/>
<dbReference type="OrthoDB" id="1143555at2"/>
<accession>A0A5B8YJF3</accession>
<evidence type="ECO:0000313" key="1">
    <source>
        <dbReference type="EMBL" id="QED37228.1"/>
    </source>
</evidence>
<proteinExistence type="predicted"/>
<protein>
    <submittedName>
        <fullName evidence="1">DUF4252 domain-containing protein</fullName>
    </submittedName>
</protein>